<evidence type="ECO:0000313" key="2">
    <source>
        <dbReference type="Proteomes" id="UP001596047"/>
    </source>
</evidence>
<name>A0ABW0VXS4_9BACL</name>
<dbReference type="Proteomes" id="UP001596047">
    <property type="component" value="Unassembled WGS sequence"/>
</dbReference>
<proteinExistence type="predicted"/>
<organism evidence="1 2">
    <name type="scientific">Paenibacillus solisilvae</name>
    <dbReference type="NCBI Taxonomy" id="2486751"/>
    <lineage>
        <taxon>Bacteria</taxon>
        <taxon>Bacillati</taxon>
        <taxon>Bacillota</taxon>
        <taxon>Bacilli</taxon>
        <taxon>Bacillales</taxon>
        <taxon>Paenibacillaceae</taxon>
        <taxon>Paenibacillus</taxon>
    </lineage>
</organism>
<comment type="caution">
    <text evidence="1">The sequence shown here is derived from an EMBL/GenBank/DDBJ whole genome shotgun (WGS) entry which is preliminary data.</text>
</comment>
<protein>
    <submittedName>
        <fullName evidence="1">Uncharacterized protein</fullName>
    </submittedName>
</protein>
<keyword evidence="2" id="KW-1185">Reference proteome</keyword>
<dbReference type="EMBL" id="JBHSOW010000037">
    <property type="protein sequence ID" value="MFC5649489.1"/>
    <property type="molecule type" value="Genomic_DNA"/>
</dbReference>
<evidence type="ECO:0000313" key="1">
    <source>
        <dbReference type="EMBL" id="MFC5649489.1"/>
    </source>
</evidence>
<gene>
    <name evidence="1" type="ORF">ACFPYJ_10160</name>
</gene>
<reference evidence="2" key="1">
    <citation type="journal article" date="2019" name="Int. J. Syst. Evol. Microbiol.">
        <title>The Global Catalogue of Microorganisms (GCM) 10K type strain sequencing project: providing services to taxonomists for standard genome sequencing and annotation.</title>
        <authorList>
            <consortium name="The Broad Institute Genomics Platform"/>
            <consortium name="The Broad Institute Genome Sequencing Center for Infectious Disease"/>
            <person name="Wu L."/>
            <person name="Ma J."/>
        </authorList>
    </citation>
    <scope>NUCLEOTIDE SEQUENCE [LARGE SCALE GENOMIC DNA]</scope>
    <source>
        <strain evidence="2">CGMCC 1.3240</strain>
    </source>
</reference>
<dbReference type="RefSeq" id="WP_379188014.1">
    <property type="nucleotide sequence ID" value="NZ_JBHSOW010000037.1"/>
</dbReference>
<sequence>MRKKWWITGGAFGVGAVMLLVSGFSAMASTSGYDAYKSALKHTKEVTNLTADMKLAVTDNGTELLAGNADIKWDRKLNSGSVAASFDNHTQMHALNLFRQDGKVIVKSADDEIYRVKELDAYKWQEEGSTPNPPKVVEQIFDALMGNIRELATVESASDGGKQAELHLSGSQIPAIANVLGTLAVSKLAENDQQHLSFPKLTDNIKVEEINLDAKINASNVLEKQAAEINIAGTDDSGVQHDLVIELQVDFRDLNQTVPERVDLTGKQIVEIKDEETKRGWHH</sequence>
<accession>A0ABW0VXS4</accession>